<feature type="region of interest" description="Disordered" evidence="1">
    <location>
        <begin position="28"/>
        <end position="98"/>
    </location>
</feature>
<organism evidence="2 3">
    <name type="scientific">Rathayibacter rathayi</name>
    <name type="common">Corynebacterium rathayi</name>
    <dbReference type="NCBI Taxonomy" id="33887"/>
    <lineage>
        <taxon>Bacteria</taxon>
        <taxon>Bacillati</taxon>
        <taxon>Actinomycetota</taxon>
        <taxon>Actinomycetes</taxon>
        <taxon>Micrococcales</taxon>
        <taxon>Microbacteriaceae</taxon>
        <taxon>Rathayibacter</taxon>
    </lineage>
</organism>
<evidence type="ECO:0000313" key="2">
    <source>
        <dbReference type="EMBL" id="PPF15165.1"/>
    </source>
</evidence>
<gene>
    <name evidence="2" type="ORF">C5C04_04580</name>
</gene>
<evidence type="ECO:0000313" key="3">
    <source>
        <dbReference type="Proteomes" id="UP000237881"/>
    </source>
</evidence>
<name>A0ABD6WAG6_RATRA</name>
<feature type="compositionally biased region" description="Low complexity" evidence="1">
    <location>
        <begin position="74"/>
        <end position="98"/>
    </location>
</feature>
<feature type="compositionally biased region" description="Polar residues" evidence="1">
    <location>
        <begin position="31"/>
        <end position="41"/>
    </location>
</feature>
<reference evidence="2 3" key="1">
    <citation type="submission" date="2018-02" db="EMBL/GenBank/DDBJ databases">
        <title>Bacteriophage NCPPB3778 and a type I-E CRISPR drive the evolution of the US Biological Select Agent, Rathayibacter toxicus.</title>
        <authorList>
            <person name="Davis E.W.II."/>
            <person name="Tabima J.F."/>
            <person name="Weisberg A.J."/>
            <person name="Lopes L.D."/>
            <person name="Wiseman M.S."/>
            <person name="Wiseman M.S."/>
            <person name="Pupko T."/>
            <person name="Belcher M.S."/>
            <person name="Sechler A.J."/>
            <person name="Tancos M.A."/>
            <person name="Schroeder B.K."/>
            <person name="Murray T.D."/>
            <person name="Luster D.G."/>
            <person name="Schneider W.L."/>
            <person name="Rogers E."/>
            <person name="Andreote F.D."/>
            <person name="Grunwald N.J."/>
            <person name="Putnam M.L."/>
            <person name="Chang J.H."/>
        </authorList>
    </citation>
    <scope>NUCLEOTIDE SEQUENCE [LARGE SCALE GENOMIC DNA]</scope>
    <source>
        <strain evidence="2 3">AY1I9</strain>
    </source>
</reference>
<sequence length="98" mass="9675">MRFSESDVPPKESTVRASEMSMELVAGSAGTLESGSSTVSVVASPGTGNGVPAPNRSESDQTYGAGETSTTRWAAEADPAATSDPAATAATLASAAPL</sequence>
<dbReference type="EMBL" id="PSUL01000006">
    <property type="protein sequence ID" value="PPF15165.1"/>
    <property type="molecule type" value="Genomic_DNA"/>
</dbReference>
<dbReference type="AlphaFoldDB" id="A0ABD6WAG6"/>
<dbReference type="Proteomes" id="UP000237881">
    <property type="component" value="Unassembled WGS sequence"/>
</dbReference>
<accession>A0ABD6WAG6</accession>
<comment type="caution">
    <text evidence="2">The sequence shown here is derived from an EMBL/GenBank/DDBJ whole genome shotgun (WGS) entry which is preliminary data.</text>
</comment>
<proteinExistence type="predicted"/>
<evidence type="ECO:0000256" key="1">
    <source>
        <dbReference type="SAM" id="MobiDB-lite"/>
    </source>
</evidence>
<protein>
    <submittedName>
        <fullName evidence="2">Uncharacterized protein</fullName>
    </submittedName>
</protein>